<feature type="signal peptide" evidence="1">
    <location>
        <begin position="1"/>
        <end position="25"/>
    </location>
</feature>
<reference evidence="2 3" key="1">
    <citation type="submission" date="2020-03" db="EMBL/GenBank/DDBJ databases">
        <title>Genomic Encyclopedia of Type Strains, Phase IV (KMG-IV): sequencing the most valuable type-strain genomes for metagenomic binning, comparative biology and taxonomic classification.</title>
        <authorList>
            <person name="Goeker M."/>
        </authorList>
    </citation>
    <scope>NUCLEOTIDE SEQUENCE [LARGE SCALE GENOMIC DNA]</scope>
    <source>
        <strain evidence="2 3">DSM 101599</strain>
    </source>
</reference>
<dbReference type="Proteomes" id="UP000745859">
    <property type="component" value="Unassembled WGS sequence"/>
</dbReference>
<dbReference type="InterPro" id="IPR058512">
    <property type="entry name" value="DUF8199"/>
</dbReference>
<proteinExistence type="predicted"/>
<keyword evidence="1" id="KW-0732">Signal</keyword>
<evidence type="ECO:0000313" key="2">
    <source>
        <dbReference type="EMBL" id="NIJ46364.1"/>
    </source>
</evidence>
<feature type="chain" id="PRO_5047307996" description="Secreted protein" evidence="1">
    <location>
        <begin position="26"/>
        <end position="137"/>
    </location>
</feature>
<evidence type="ECO:0008006" key="4">
    <source>
        <dbReference type="Google" id="ProtNLM"/>
    </source>
</evidence>
<dbReference type="EMBL" id="JAASQL010000006">
    <property type="protein sequence ID" value="NIJ46364.1"/>
    <property type="molecule type" value="Genomic_DNA"/>
</dbReference>
<dbReference type="Pfam" id="PF26622">
    <property type="entry name" value="DUF8199"/>
    <property type="match status" value="1"/>
</dbReference>
<organism evidence="2 3">
    <name type="scientific">Wenyingzhuangia heitensis</name>
    <dbReference type="NCBI Taxonomy" id="1487859"/>
    <lineage>
        <taxon>Bacteria</taxon>
        <taxon>Pseudomonadati</taxon>
        <taxon>Bacteroidota</taxon>
        <taxon>Flavobacteriia</taxon>
        <taxon>Flavobacteriales</taxon>
        <taxon>Flavobacteriaceae</taxon>
        <taxon>Wenyingzhuangia</taxon>
    </lineage>
</organism>
<gene>
    <name evidence="2" type="ORF">FHR24_002851</name>
</gene>
<sequence>MKKVFHKITSLLMAIVVLFSTMSFTVDMHYCGDTLMDSSIFKKAEACAMQMSKTPLKECVVDMGNCCTDKQITLTGQDDLQQIAAKTSLNQQIFITSFVVAYLNLFQDVNKENTSHKKYFPPLVSKQIYKLDETYLI</sequence>
<dbReference type="RefSeq" id="WP_167190343.1">
    <property type="nucleotide sequence ID" value="NZ_JAASQL010000006.1"/>
</dbReference>
<comment type="caution">
    <text evidence="2">The sequence shown here is derived from an EMBL/GenBank/DDBJ whole genome shotgun (WGS) entry which is preliminary data.</text>
</comment>
<protein>
    <recommendedName>
        <fullName evidence="4">Secreted protein</fullName>
    </recommendedName>
</protein>
<evidence type="ECO:0000313" key="3">
    <source>
        <dbReference type="Proteomes" id="UP000745859"/>
    </source>
</evidence>
<name>A0ABX0UC07_9FLAO</name>
<dbReference type="NCBIfam" id="NF047658">
    <property type="entry name" value="HYC_CC_PP"/>
    <property type="match status" value="1"/>
</dbReference>
<keyword evidence="3" id="KW-1185">Reference proteome</keyword>
<dbReference type="InterPro" id="IPR058060">
    <property type="entry name" value="HYC_CC_PP"/>
</dbReference>
<accession>A0ABX0UC07</accession>
<evidence type="ECO:0000256" key="1">
    <source>
        <dbReference type="SAM" id="SignalP"/>
    </source>
</evidence>